<proteinExistence type="predicted"/>
<dbReference type="InParanoid" id="A0A0D8JXD1"/>
<dbReference type="Proteomes" id="UP000001261">
    <property type="component" value="Unassembled WGS sequence"/>
</dbReference>
<accession>A0A0D8JXD1</accession>
<dbReference type="VEuPathDB" id="FungiDB:CIMG_13758"/>
<dbReference type="AlphaFoldDB" id="A0A0D8JXD1"/>
<dbReference type="KEGG" id="cim:CIMG_13758"/>
<evidence type="ECO:0000313" key="2">
    <source>
        <dbReference type="Proteomes" id="UP000001261"/>
    </source>
</evidence>
<keyword evidence="2" id="KW-1185">Reference proteome</keyword>
<sequence length="106" mass="11769">MPPWSSVCGSVLESRCRHKADFAQPHYPRANLSQGPKANPTFHPSFGPEMLVQALSRLRYVARSSLSGLDGVGLSQRSLLRPLPLTSNFMHNHKLLHGGTLCIHIW</sequence>
<organism evidence="1 2">
    <name type="scientific">Coccidioides immitis (strain RS)</name>
    <name type="common">Valley fever fungus</name>
    <dbReference type="NCBI Taxonomy" id="246410"/>
    <lineage>
        <taxon>Eukaryota</taxon>
        <taxon>Fungi</taxon>
        <taxon>Dikarya</taxon>
        <taxon>Ascomycota</taxon>
        <taxon>Pezizomycotina</taxon>
        <taxon>Eurotiomycetes</taxon>
        <taxon>Eurotiomycetidae</taxon>
        <taxon>Onygenales</taxon>
        <taxon>Onygenaceae</taxon>
        <taxon>Coccidioides</taxon>
    </lineage>
</organism>
<reference evidence="2" key="2">
    <citation type="journal article" date="2010" name="Genome Res.">
        <title>Population genomic sequencing of Coccidioides fungi reveals recent hybridization and transposon control.</title>
        <authorList>
            <person name="Neafsey D.E."/>
            <person name="Barker B.M."/>
            <person name="Sharpton T.J."/>
            <person name="Stajich J.E."/>
            <person name="Park D.J."/>
            <person name="Whiston E."/>
            <person name="Hung C.-Y."/>
            <person name="McMahan C."/>
            <person name="White J."/>
            <person name="Sykes S."/>
            <person name="Heiman D."/>
            <person name="Young S."/>
            <person name="Zeng Q."/>
            <person name="Abouelleil A."/>
            <person name="Aftuck L."/>
            <person name="Bessette D."/>
            <person name="Brown A."/>
            <person name="FitzGerald M."/>
            <person name="Lui A."/>
            <person name="Macdonald J.P."/>
            <person name="Priest M."/>
            <person name="Orbach M.J."/>
            <person name="Galgiani J.N."/>
            <person name="Kirkland T.N."/>
            <person name="Cole G.T."/>
            <person name="Birren B.W."/>
            <person name="Henn M.R."/>
            <person name="Taylor J.W."/>
            <person name="Rounsley S.D."/>
        </authorList>
    </citation>
    <scope>GENOME REANNOTATION</scope>
    <source>
        <strain evidence="2">RS</strain>
    </source>
</reference>
<gene>
    <name evidence="1" type="ORF">CIMG_13758</name>
</gene>
<dbReference type="EMBL" id="GG704916">
    <property type="protein sequence ID" value="KJF61591.1"/>
    <property type="molecule type" value="Genomic_DNA"/>
</dbReference>
<name>A0A0D8JXD1_COCIM</name>
<dbReference type="RefSeq" id="XP_004446427.1">
    <property type="nucleotide sequence ID" value="XM_004446370.1"/>
</dbReference>
<evidence type="ECO:0000313" key="1">
    <source>
        <dbReference type="EMBL" id="KJF61591.1"/>
    </source>
</evidence>
<dbReference type="GeneID" id="24165385"/>
<reference evidence="2" key="1">
    <citation type="journal article" date="2009" name="Genome Res.">
        <title>Comparative genomic analyses of the human fungal pathogens Coccidioides and their relatives.</title>
        <authorList>
            <person name="Sharpton T.J."/>
            <person name="Stajich J.E."/>
            <person name="Rounsley S.D."/>
            <person name="Gardner M.J."/>
            <person name="Wortman J.R."/>
            <person name="Jordar V.S."/>
            <person name="Maiti R."/>
            <person name="Kodira C.D."/>
            <person name="Neafsey D.E."/>
            <person name="Zeng Q."/>
            <person name="Hung C.-Y."/>
            <person name="McMahan C."/>
            <person name="Muszewska A."/>
            <person name="Grynberg M."/>
            <person name="Mandel M.A."/>
            <person name="Kellner E.M."/>
            <person name="Barker B.M."/>
            <person name="Galgiani J.N."/>
            <person name="Orbach M.J."/>
            <person name="Kirkland T.N."/>
            <person name="Cole G.T."/>
            <person name="Henn M.R."/>
            <person name="Birren B.W."/>
            <person name="Taylor J.W."/>
        </authorList>
    </citation>
    <scope>NUCLEOTIDE SEQUENCE [LARGE SCALE GENOMIC DNA]</scope>
    <source>
        <strain evidence="2">RS</strain>
    </source>
</reference>
<protein>
    <submittedName>
        <fullName evidence="1">Uncharacterized protein</fullName>
    </submittedName>
</protein>